<dbReference type="Proteomes" id="UP001141327">
    <property type="component" value="Unassembled WGS sequence"/>
</dbReference>
<gene>
    <name evidence="2" type="ORF">PAPYR_12138</name>
</gene>
<sequence length="207" mass="22104">MLFCPYAIGSVCGAAVLGLPSLPITPAHPIPTSEGHDGAAPSREGEHPCKAENSALVRLAHSRVALFHSISAPLLGTLRSCPAWSGITLHTRTRTTESILTVRGQKQQQTARRQGRAHTYAPTGPTLGDRGLEIGDNSLTASKPLSCTSFLNGFSSDPVCAVPRTWSQCLMFFFGVGLRLPMTITPTLGPLCDFNAYLLVCMPRVFS</sequence>
<protein>
    <recommendedName>
        <fullName evidence="4">Secreted protein</fullName>
    </recommendedName>
</protein>
<proteinExistence type="predicted"/>
<dbReference type="EMBL" id="JAPMOS010000268">
    <property type="protein sequence ID" value="KAJ4453395.1"/>
    <property type="molecule type" value="Genomic_DNA"/>
</dbReference>
<name>A0ABQ8U7T1_9EUKA</name>
<feature type="region of interest" description="Disordered" evidence="1">
    <location>
        <begin position="28"/>
        <end position="49"/>
    </location>
</feature>
<feature type="compositionally biased region" description="Polar residues" evidence="1">
    <location>
        <begin position="103"/>
        <end position="112"/>
    </location>
</feature>
<evidence type="ECO:0000313" key="3">
    <source>
        <dbReference type="Proteomes" id="UP001141327"/>
    </source>
</evidence>
<evidence type="ECO:0008006" key="4">
    <source>
        <dbReference type="Google" id="ProtNLM"/>
    </source>
</evidence>
<organism evidence="2 3">
    <name type="scientific">Paratrimastix pyriformis</name>
    <dbReference type="NCBI Taxonomy" id="342808"/>
    <lineage>
        <taxon>Eukaryota</taxon>
        <taxon>Metamonada</taxon>
        <taxon>Preaxostyla</taxon>
        <taxon>Paratrimastigidae</taxon>
        <taxon>Paratrimastix</taxon>
    </lineage>
</organism>
<feature type="region of interest" description="Disordered" evidence="1">
    <location>
        <begin position="103"/>
        <end position="127"/>
    </location>
</feature>
<comment type="caution">
    <text evidence="2">The sequence shown here is derived from an EMBL/GenBank/DDBJ whole genome shotgun (WGS) entry which is preliminary data.</text>
</comment>
<keyword evidence="3" id="KW-1185">Reference proteome</keyword>
<evidence type="ECO:0000256" key="1">
    <source>
        <dbReference type="SAM" id="MobiDB-lite"/>
    </source>
</evidence>
<evidence type="ECO:0000313" key="2">
    <source>
        <dbReference type="EMBL" id="KAJ4453395.1"/>
    </source>
</evidence>
<reference evidence="2" key="1">
    <citation type="journal article" date="2022" name="bioRxiv">
        <title>Genomics of Preaxostyla Flagellates Illuminates Evolutionary Transitions and the Path Towards Mitochondrial Loss.</title>
        <authorList>
            <person name="Novak L.V.F."/>
            <person name="Treitli S.C."/>
            <person name="Pyrih J."/>
            <person name="Halakuc P."/>
            <person name="Pipaliya S.V."/>
            <person name="Vacek V."/>
            <person name="Brzon O."/>
            <person name="Soukal P."/>
            <person name="Eme L."/>
            <person name="Dacks J.B."/>
            <person name="Karnkowska A."/>
            <person name="Elias M."/>
            <person name="Hampl V."/>
        </authorList>
    </citation>
    <scope>NUCLEOTIDE SEQUENCE</scope>
    <source>
        <strain evidence="2">RCP-MX</strain>
    </source>
</reference>
<accession>A0ABQ8U7T1</accession>